<feature type="region of interest" description="Disordered" evidence="1">
    <location>
        <begin position="1"/>
        <end position="31"/>
    </location>
</feature>
<evidence type="ECO:0000313" key="2">
    <source>
        <dbReference type="EMBL" id="KAK6359031.1"/>
    </source>
</evidence>
<feature type="compositionally biased region" description="Polar residues" evidence="1">
    <location>
        <begin position="13"/>
        <end position="23"/>
    </location>
</feature>
<name>A0AAV9VDN1_9PEZI</name>
<protein>
    <submittedName>
        <fullName evidence="2">Uncharacterized protein</fullName>
    </submittedName>
</protein>
<comment type="caution">
    <text evidence="2">The sequence shown here is derived from an EMBL/GenBank/DDBJ whole genome shotgun (WGS) entry which is preliminary data.</text>
</comment>
<dbReference type="EMBL" id="JAVHNQ010000001">
    <property type="protein sequence ID" value="KAK6359031.1"/>
    <property type="molecule type" value="Genomic_DNA"/>
</dbReference>
<keyword evidence="3" id="KW-1185">Reference proteome</keyword>
<sequence length="230" mass="26184">MDGKLRGHGTSAEDFSSLPSTSTTHRDGEELDIRKPTVIPHKWARNCRWPKLLPFELAWGMKIGDPESQKLPDDAIPLAHIPSLGAHTIYLGHPQLDDPRIDVALLHYRHTCVDPRPLTTRPWRPELERCFRALESQDLKDGYIQCYTVGYFGERPPSGASLLFEQAYNFGLVERLWDIDMENGIYRDRHGISDEGKIDDVQQYLAAGEIPDHVEDLDRSEADEELTARA</sequence>
<organism evidence="2 3">
    <name type="scientific">Orbilia brochopaga</name>
    <dbReference type="NCBI Taxonomy" id="3140254"/>
    <lineage>
        <taxon>Eukaryota</taxon>
        <taxon>Fungi</taxon>
        <taxon>Dikarya</taxon>
        <taxon>Ascomycota</taxon>
        <taxon>Pezizomycotina</taxon>
        <taxon>Orbiliomycetes</taxon>
        <taxon>Orbiliales</taxon>
        <taxon>Orbiliaceae</taxon>
        <taxon>Orbilia</taxon>
    </lineage>
</organism>
<reference evidence="2 3" key="1">
    <citation type="submission" date="2019-10" db="EMBL/GenBank/DDBJ databases">
        <authorList>
            <person name="Palmer J.M."/>
        </authorList>
    </citation>
    <scope>NUCLEOTIDE SEQUENCE [LARGE SCALE GENOMIC DNA]</scope>
    <source>
        <strain evidence="2 3">TWF696</strain>
    </source>
</reference>
<accession>A0AAV9VDN1</accession>
<proteinExistence type="predicted"/>
<gene>
    <name evidence="2" type="ORF">TWF696_000202</name>
</gene>
<evidence type="ECO:0000256" key="1">
    <source>
        <dbReference type="SAM" id="MobiDB-lite"/>
    </source>
</evidence>
<evidence type="ECO:0000313" key="3">
    <source>
        <dbReference type="Proteomes" id="UP001375240"/>
    </source>
</evidence>
<dbReference type="AlphaFoldDB" id="A0AAV9VDN1"/>
<dbReference type="Proteomes" id="UP001375240">
    <property type="component" value="Unassembled WGS sequence"/>
</dbReference>